<proteinExistence type="predicted"/>
<dbReference type="EMBL" id="KZ819307">
    <property type="protein sequence ID" value="PWN95064.1"/>
    <property type="molecule type" value="Genomic_DNA"/>
</dbReference>
<organism evidence="2 3">
    <name type="scientific">Tilletiopsis washingtonensis</name>
    <dbReference type="NCBI Taxonomy" id="58919"/>
    <lineage>
        <taxon>Eukaryota</taxon>
        <taxon>Fungi</taxon>
        <taxon>Dikarya</taxon>
        <taxon>Basidiomycota</taxon>
        <taxon>Ustilaginomycotina</taxon>
        <taxon>Exobasidiomycetes</taxon>
        <taxon>Entylomatales</taxon>
        <taxon>Entylomatales incertae sedis</taxon>
        <taxon>Tilletiopsis</taxon>
    </lineage>
</organism>
<sequence>MYLTTLLEAVDGQADRLEMLLARRLARQNAARTTSGRGKRAGARQGEKHGPQTTFARDAPRASLNRFVLHTPLELSPSESSTSSQRRLATSAPAPRYFSSAYAEQLQQFAFQPEPERRRRPDTERSMHQLHAHDALVAHLRAAGVLRAAQTHVTFARLDLGLGAPLPEEPLSSAWQLDIGGAAPAEGGKPRSVPMQRECPLVDAWEGAWLGILPLAAAHETQQQARCPIMGTQRLRRAKL</sequence>
<accession>A0A316Z1U0</accession>
<evidence type="ECO:0000313" key="2">
    <source>
        <dbReference type="EMBL" id="PWN95064.1"/>
    </source>
</evidence>
<dbReference type="RefSeq" id="XP_025595343.1">
    <property type="nucleotide sequence ID" value="XM_025745565.1"/>
</dbReference>
<feature type="region of interest" description="Disordered" evidence="1">
    <location>
        <begin position="73"/>
        <end position="92"/>
    </location>
</feature>
<keyword evidence="3" id="KW-1185">Reference proteome</keyword>
<feature type="compositionally biased region" description="Low complexity" evidence="1">
    <location>
        <begin position="73"/>
        <end position="84"/>
    </location>
</feature>
<evidence type="ECO:0000313" key="3">
    <source>
        <dbReference type="Proteomes" id="UP000245946"/>
    </source>
</evidence>
<protein>
    <submittedName>
        <fullName evidence="2">Uncharacterized protein</fullName>
    </submittedName>
</protein>
<gene>
    <name evidence="2" type="ORF">FA09DRAFT_363230</name>
</gene>
<evidence type="ECO:0000256" key="1">
    <source>
        <dbReference type="SAM" id="MobiDB-lite"/>
    </source>
</evidence>
<dbReference type="AlphaFoldDB" id="A0A316Z1U0"/>
<name>A0A316Z1U0_9BASI</name>
<feature type="region of interest" description="Disordered" evidence="1">
    <location>
        <begin position="27"/>
        <end position="61"/>
    </location>
</feature>
<reference evidence="2 3" key="1">
    <citation type="journal article" date="2018" name="Mol. Biol. Evol.">
        <title>Broad Genomic Sampling Reveals a Smut Pathogenic Ancestry of the Fungal Clade Ustilaginomycotina.</title>
        <authorList>
            <person name="Kijpornyongpan T."/>
            <person name="Mondo S.J."/>
            <person name="Barry K."/>
            <person name="Sandor L."/>
            <person name="Lee J."/>
            <person name="Lipzen A."/>
            <person name="Pangilinan J."/>
            <person name="LaButti K."/>
            <person name="Hainaut M."/>
            <person name="Henrissat B."/>
            <person name="Grigoriev I.V."/>
            <person name="Spatafora J.W."/>
            <person name="Aime M.C."/>
        </authorList>
    </citation>
    <scope>NUCLEOTIDE SEQUENCE [LARGE SCALE GENOMIC DNA]</scope>
    <source>
        <strain evidence="2 3">MCA 4186</strain>
    </source>
</reference>
<dbReference type="Proteomes" id="UP000245946">
    <property type="component" value="Unassembled WGS sequence"/>
</dbReference>
<dbReference type="GeneID" id="37273109"/>